<dbReference type="OrthoDB" id="419598at2759"/>
<dbReference type="EMBL" id="CAJOBA010024102">
    <property type="protein sequence ID" value="CAF3924952.1"/>
    <property type="molecule type" value="Genomic_DNA"/>
</dbReference>
<dbReference type="EMBL" id="CAJNOQ010007256">
    <property type="protein sequence ID" value="CAF1162422.1"/>
    <property type="molecule type" value="Genomic_DNA"/>
</dbReference>
<dbReference type="Pfam" id="PF05368">
    <property type="entry name" value="NmrA"/>
    <property type="match status" value="1"/>
</dbReference>
<keyword evidence="6" id="KW-1185">Reference proteome</keyword>
<comment type="caution">
    <text evidence="3">The sequence shown here is derived from an EMBL/GenBank/DDBJ whole genome shotgun (WGS) entry which is preliminary data.</text>
</comment>
<sequence>MSSTPSILVLNATSTVGSKIVAVLNGTNHFNVKAATRSPQSNKAKELRKLNPNVIIVQLVADDDSSIAAALEGVTRLFIITPLSPSDTNFITRILAIGRSFLDLAVYLSAESASQDFAIYHRANEKAVQVSGVSHIILRPTSFMDNTFDSQTPLFRIENNTMTLFMGETKMAHIDTRDVAEVGAKFLTMVTNELKPYLNQVYVMRGSQSVDCKQICHILSQHLLQQIRYLNVSEDDFRSLSIKRGFSPDVIDHFTQLGKYFASGKSADPTPTTEQILGKSARNWNDFMETNKEKFTAVVKPEKS</sequence>
<dbReference type="Proteomes" id="UP000663829">
    <property type="component" value="Unassembled WGS sequence"/>
</dbReference>
<gene>
    <name evidence="3" type="ORF">GPM918_LOCUS21747</name>
    <name evidence="2" type="ORF">OVA965_LOCUS20890</name>
    <name evidence="5" type="ORF">SRO942_LOCUS21745</name>
    <name evidence="4" type="ORF">TMI583_LOCUS21406</name>
</gene>
<evidence type="ECO:0000313" key="2">
    <source>
        <dbReference type="EMBL" id="CAF1136015.1"/>
    </source>
</evidence>
<dbReference type="InterPro" id="IPR008030">
    <property type="entry name" value="NmrA-like"/>
</dbReference>
<evidence type="ECO:0000313" key="3">
    <source>
        <dbReference type="EMBL" id="CAF1162422.1"/>
    </source>
</evidence>
<evidence type="ECO:0000313" key="6">
    <source>
        <dbReference type="Proteomes" id="UP000663829"/>
    </source>
</evidence>
<dbReference type="Gene3D" id="3.40.50.720">
    <property type="entry name" value="NAD(P)-binding Rossmann-like Domain"/>
    <property type="match status" value="1"/>
</dbReference>
<evidence type="ECO:0000313" key="4">
    <source>
        <dbReference type="EMBL" id="CAF3924952.1"/>
    </source>
</evidence>
<evidence type="ECO:0000313" key="5">
    <source>
        <dbReference type="EMBL" id="CAF3925973.1"/>
    </source>
</evidence>
<accession>A0A814TJ53</accession>
<feature type="domain" description="NmrA-like" evidence="1">
    <location>
        <begin position="6"/>
        <end position="90"/>
    </location>
</feature>
<dbReference type="Proteomes" id="UP000681722">
    <property type="component" value="Unassembled WGS sequence"/>
</dbReference>
<dbReference type="EMBL" id="CAJOBC010007256">
    <property type="protein sequence ID" value="CAF3925973.1"/>
    <property type="molecule type" value="Genomic_DNA"/>
</dbReference>
<dbReference type="Proteomes" id="UP000677228">
    <property type="component" value="Unassembled WGS sequence"/>
</dbReference>
<dbReference type="Proteomes" id="UP000682733">
    <property type="component" value="Unassembled WGS sequence"/>
</dbReference>
<dbReference type="EMBL" id="CAJNOK010011258">
    <property type="protein sequence ID" value="CAF1136015.1"/>
    <property type="molecule type" value="Genomic_DNA"/>
</dbReference>
<dbReference type="InterPro" id="IPR051604">
    <property type="entry name" value="Ergot_Alk_Oxidoreductase"/>
</dbReference>
<organism evidence="3 6">
    <name type="scientific">Didymodactylos carnosus</name>
    <dbReference type="NCBI Taxonomy" id="1234261"/>
    <lineage>
        <taxon>Eukaryota</taxon>
        <taxon>Metazoa</taxon>
        <taxon>Spiralia</taxon>
        <taxon>Gnathifera</taxon>
        <taxon>Rotifera</taxon>
        <taxon>Eurotatoria</taxon>
        <taxon>Bdelloidea</taxon>
        <taxon>Philodinida</taxon>
        <taxon>Philodinidae</taxon>
        <taxon>Didymodactylos</taxon>
    </lineage>
</organism>
<dbReference type="PANTHER" id="PTHR43162:SF1">
    <property type="entry name" value="PRESTALK A DIFFERENTIATION PROTEIN A"/>
    <property type="match status" value="1"/>
</dbReference>
<dbReference type="SUPFAM" id="SSF51735">
    <property type="entry name" value="NAD(P)-binding Rossmann-fold domains"/>
    <property type="match status" value="1"/>
</dbReference>
<protein>
    <recommendedName>
        <fullName evidence="1">NmrA-like domain-containing protein</fullName>
    </recommendedName>
</protein>
<dbReference type="Gene3D" id="3.90.25.10">
    <property type="entry name" value="UDP-galactose 4-epimerase, domain 1"/>
    <property type="match status" value="1"/>
</dbReference>
<evidence type="ECO:0000259" key="1">
    <source>
        <dbReference type="Pfam" id="PF05368"/>
    </source>
</evidence>
<dbReference type="PANTHER" id="PTHR43162">
    <property type="match status" value="1"/>
</dbReference>
<dbReference type="AlphaFoldDB" id="A0A814TJ53"/>
<reference evidence="3" key="1">
    <citation type="submission" date="2021-02" db="EMBL/GenBank/DDBJ databases">
        <authorList>
            <person name="Nowell W R."/>
        </authorList>
    </citation>
    <scope>NUCLEOTIDE SEQUENCE</scope>
</reference>
<name>A0A814TJ53_9BILA</name>
<dbReference type="InterPro" id="IPR036291">
    <property type="entry name" value="NAD(P)-bd_dom_sf"/>
</dbReference>
<proteinExistence type="predicted"/>